<dbReference type="InterPro" id="IPR039604">
    <property type="entry name" value="Bfr1"/>
</dbReference>
<evidence type="ECO:0000313" key="2">
    <source>
        <dbReference type="EMBL" id="KAK3368980.1"/>
    </source>
</evidence>
<proteinExistence type="predicted"/>
<dbReference type="GO" id="GO:1990904">
    <property type="term" value="C:ribonucleoprotein complex"/>
    <property type="evidence" value="ECO:0007669"/>
    <property type="project" value="TreeGrafter"/>
</dbReference>
<evidence type="ECO:0000256" key="1">
    <source>
        <dbReference type="SAM" id="MobiDB-lite"/>
    </source>
</evidence>
<dbReference type="PANTHER" id="PTHR31027">
    <property type="entry name" value="NUCLEAR SEGREGATION PROTEIN BFR1"/>
    <property type="match status" value="1"/>
</dbReference>
<dbReference type="PANTHER" id="PTHR31027:SF2">
    <property type="entry name" value="LEBERCILIN DOMAIN-CONTAINING PROTEIN"/>
    <property type="match status" value="1"/>
</dbReference>
<organism evidence="2 3">
    <name type="scientific">Lasiosphaeria ovina</name>
    <dbReference type="NCBI Taxonomy" id="92902"/>
    <lineage>
        <taxon>Eukaryota</taxon>
        <taxon>Fungi</taxon>
        <taxon>Dikarya</taxon>
        <taxon>Ascomycota</taxon>
        <taxon>Pezizomycotina</taxon>
        <taxon>Sordariomycetes</taxon>
        <taxon>Sordariomycetidae</taxon>
        <taxon>Sordariales</taxon>
        <taxon>Lasiosphaeriaceae</taxon>
        <taxon>Lasiosphaeria</taxon>
    </lineage>
</organism>
<dbReference type="Proteomes" id="UP001287356">
    <property type="component" value="Unassembled WGS sequence"/>
</dbReference>
<dbReference type="EMBL" id="JAULSN010000006">
    <property type="protein sequence ID" value="KAK3368980.1"/>
    <property type="molecule type" value="Genomic_DNA"/>
</dbReference>
<reference evidence="2" key="2">
    <citation type="submission" date="2023-06" db="EMBL/GenBank/DDBJ databases">
        <authorList>
            <consortium name="Lawrence Berkeley National Laboratory"/>
            <person name="Haridas S."/>
            <person name="Hensen N."/>
            <person name="Bonometti L."/>
            <person name="Westerberg I."/>
            <person name="Brannstrom I.O."/>
            <person name="Guillou S."/>
            <person name="Cros-Aarteil S."/>
            <person name="Calhoun S."/>
            <person name="Kuo A."/>
            <person name="Mondo S."/>
            <person name="Pangilinan J."/>
            <person name="Riley R."/>
            <person name="Labutti K."/>
            <person name="Andreopoulos B."/>
            <person name="Lipzen A."/>
            <person name="Chen C."/>
            <person name="Yanf M."/>
            <person name="Daum C."/>
            <person name="Ng V."/>
            <person name="Clum A."/>
            <person name="Steindorff A."/>
            <person name="Ohm R."/>
            <person name="Martin F."/>
            <person name="Silar P."/>
            <person name="Natvig D."/>
            <person name="Lalanne C."/>
            <person name="Gautier V."/>
            <person name="Ament-Velasquez S.L."/>
            <person name="Kruys A."/>
            <person name="Hutchinson M.I."/>
            <person name="Powell A.J."/>
            <person name="Barry K."/>
            <person name="Miller A.N."/>
            <person name="Grigoriev I.V."/>
            <person name="Debuchy R."/>
            <person name="Gladieux P."/>
            <person name="Thoren M.H."/>
            <person name="Johannesson H."/>
        </authorList>
    </citation>
    <scope>NUCLEOTIDE SEQUENCE</scope>
    <source>
        <strain evidence="2">CBS 958.72</strain>
    </source>
</reference>
<dbReference type="GO" id="GO:0042175">
    <property type="term" value="C:nuclear outer membrane-endoplasmic reticulum membrane network"/>
    <property type="evidence" value="ECO:0007669"/>
    <property type="project" value="TreeGrafter"/>
</dbReference>
<feature type="region of interest" description="Disordered" evidence="1">
    <location>
        <begin position="428"/>
        <end position="502"/>
    </location>
</feature>
<sequence>MADVDATAAATAAAAAGASLKPVKPDTDLFNEQLGKAEKEYQDVMARYNAVKAKIELATPGKNKDAPSATQKRRQELIAQVNEIRAKQATGKNSRNAILEKIKRFNEQLSSRLAENKVARGKVGFKNTDEIDQEIASLQKKVDGGMMKLVDEKKALSEISNLYKQKKNFTQFDQAEKEIADLKAKIKAAKDELDDPEAKKNSEEYNKLQAELDAIKADQDEAYKGLSSLRDERTKLQAEQNEKFQAIRKLKDEYYGQKKAHAAWEREQRERVRERHQAERDRIAKERKMDRAQKLLAEASDPAYLEEIRRARSLLHFFDPSLQPAEKAPLVADRGLTAPVQRKVDDSGIKGTVLKRKEDREDEYLPATKGKKKGKKATPSAASAKTYSCPPSVMEDCAFMGIDPPMSAADVPAVVEKVKAKLDNWVTDQPEQTRKNIEKAKKEIERLEAEEAGEAPTPTSPKTPNGANGKKSEDSEAAVAEVTEGVEKVQIEEETAAEPVAA</sequence>
<gene>
    <name evidence="2" type="ORF">B0T24DRAFT_346960</name>
</gene>
<dbReference type="GO" id="GO:0003729">
    <property type="term" value="F:mRNA binding"/>
    <property type="evidence" value="ECO:0007669"/>
    <property type="project" value="TreeGrafter"/>
</dbReference>
<protein>
    <recommendedName>
        <fullName evidence="4">Nuclear segregation protein</fullName>
    </recommendedName>
</protein>
<accession>A0AAE0K3L6</accession>
<feature type="region of interest" description="Disordered" evidence="1">
    <location>
        <begin position="260"/>
        <end position="286"/>
    </location>
</feature>
<dbReference type="GO" id="GO:0008298">
    <property type="term" value="P:intracellular mRNA localization"/>
    <property type="evidence" value="ECO:0007669"/>
    <property type="project" value="TreeGrafter"/>
</dbReference>
<comment type="caution">
    <text evidence="2">The sequence shown here is derived from an EMBL/GenBank/DDBJ whole genome shotgun (WGS) entry which is preliminary data.</text>
</comment>
<name>A0AAE0K3L6_9PEZI</name>
<keyword evidence="3" id="KW-1185">Reference proteome</keyword>
<dbReference type="Gene3D" id="1.10.287.1490">
    <property type="match status" value="1"/>
</dbReference>
<feature type="compositionally biased region" description="Basic and acidic residues" evidence="1">
    <location>
        <begin position="431"/>
        <end position="449"/>
    </location>
</feature>
<dbReference type="AlphaFoldDB" id="A0AAE0K3L6"/>
<dbReference type="GO" id="GO:0005783">
    <property type="term" value="C:endoplasmic reticulum"/>
    <property type="evidence" value="ECO:0007669"/>
    <property type="project" value="TreeGrafter"/>
</dbReference>
<evidence type="ECO:0008006" key="4">
    <source>
        <dbReference type="Google" id="ProtNLM"/>
    </source>
</evidence>
<evidence type="ECO:0000313" key="3">
    <source>
        <dbReference type="Proteomes" id="UP001287356"/>
    </source>
</evidence>
<feature type="region of interest" description="Disordered" evidence="1">
    <location>
        <begin position="349"/>
        <end position="389"/>
    </location>
</feature>
<reference evidence="2" key="1">
    <citation type="journal article" date="2023" name="Mol. Phylogenet. Evol.">
        <title>Genome-scale phylogeny and comparative genomics of the fungal order Sordariales.</title>
        <authorList>
            <person name="Hensen N."/>
            <person name="Bonometti L."/>
            <person name="Westerberg I."/>
            <person name="Brannstrom I.O."/>
            <person name="Guillou S."/>
            <person name="Cros-Aarteil S."/>
            <person name="Calhoun S."/>
            <person name="Haridas S."/>
            <person name="Kuo A."/>
            <person name="Mondo S."/>
            <person name="Pangilinan J."/>
            <person name="Riley R."/>
            <person name="LaButti K."/>
            <person name="Andreopoulos B."/>
            <person name="Lipzen A."/>
            <person name="Chen C."/>
            <person name="Yan M."/>
            <person name="Daum C."/>
            <person name="Ng V."/>
            <person name="Clum A."/>
            <person name="Steindorff A."/>
            <person name="Ohm R.A."/>
            <person name="Martin F."/>
            <person name="Silar P."/>
            <person name="Natvig D.O."/>
            <person name="Lalanne C."/>
            <person name="Gautier V."/>
            <person name="Ament-Velasquez S.L."/>
            <person name="Kruys A."/>
            <person name="Hutchinson M.I."/>
            <person name="Powell A.J."/>
            <person name="Barry K."/>
            <person name="Miller A.N."/>
            <person name="Grigoriev I.V."/>
            <person name="Debuchy R."/>
            <person name="Gladieux P."/>
            <person name="Hiltunen Thoren M."/>
            <person name="Johannesson H."/>
        </authorList>
    </citation>
    <scope>NUCLEOTIDE SEQUENCE</scope>
    <source>
        <strain evidence="2">CBS 958.72</strain>
    </source>
</reference>